<keyword evidence="2" id="KW-0808">Transferase</keyword>
<comment type="caution">
    <text evidence="2">The sequence shown here is derived from an EMBL/GenBank/DDBJ whole genome shotgun (WGS) entry which is preliminary data.</text>
</comment>
<feature type="domain" description="N-acetyltransferase" evidence="1">
    <location>
        <begin position="8"/>
        <end position="171"/>
    </location>
</feature>
<dbReference type="PANTHER" id="PTHR43072">
    <property type="entry name" value="N-ACETYLTRANSFERASE"/>
    <property type="match status" value="1"/>
</dbReference>
<dbReference type="Pfam" id="PF13420">
    <property type="entry name" value="Acetyltransf_4"/>
    <property type="match status" value="1"/>
</dbReference>
<gene>
    <name evidence="2" type="ORF">BGO89_08100</name>
</gene>
<dbReference type="EMBL" id="MKVH01000008">
    <property type="protein sequence ID" value="OJX60042.1"/>
    <property type="molecule type" value="Genomic_DNA"/>
</dbReference>
<dbReference type="CDD" id="cd04301">
    <property type="entry name" value="NAT_SF"/>
    <property type="match status" value="1"/>
</dbReference>
<evidence type="ECO:0000313" key="2">
    <source>
        <dbReference type="EMBL" id="OJX60042.1"/>
    </source>
</evidence>
<dbReference type="SUPFAM" id="SSF55729">
    <property type="entry name" value="Acyl-CoA N-acyltransferases (Nat)"/>
    <property type="match status" value="1"/>
</dbReference>
<dbReference type="Proteomes" id="UP000184233">
    <property type="component" value="Unassembled WGS sequence"/>
</dbReference>
<reference evidence="2 3" key="1">
    <citation type="submission" date="2016-09" db="EMBL/GenBank/DDBJ databases">
        <title>Genome-resolved meta-omics ties microbial dynamics to process performance in biotechnology for thiocyanate degradation.</title>
        <authorList>
            <person name="Kantor R.S."/>
            <person name="Huddy R.J."/>
            <person name="Iyer R."/>
            <person name="Thomas B.C."/>
            <person name="Brown C.T."/>
            <person name="Anantharaman K."/>
            <person name="Tringe S."/>
            <person name="Hettich R.L."/>
            <person name="Harrison S.T."/>
            <person name="Banfield J.F."/>
        </authorList>
    </citation>
    <scope>NUCLEOTIDE SEQUENCE [LARGE SCALE GENOMIC DNA]</scope>
    <source>
        <strain evidence="2">59-99</strain>
    </source>
</reference>
<evidence type="ECO:0000313" key="3">
    <source>
        <dbReference type="Proteomes" id="UP000184233"/>
    </source>
</evidence>
<name>A0A1M3L3U8_9BACT</name>
<dbReference type="InterPro" id="IPR016181">
    <property type="entry name" value="Acyl_CoA_acyltransferase"/>
</dbReference>
<protein>
    <submittedName>
        <fullName evidence="2">GNAT family N-acetyltransferase</fullName>
    </submittedName>
</protein>
<accession>A0A1M3L3U8</accession>
<sequence>METPSTDISIRDVEDRDIAAITDIYAENVLNDTASWEYDPPGMEEMRRRMDAIVDGGYPYLVATSNGTVVGYSYASAYRTRIGYRYVVENSVYIHHEARGRGVGRLLMERLMHECTVRGYRQMVAVIGDSANVASIRMHETLGFRHVGLLPAIGIKFDRWLDSVMMQRELGP</sequence>
<dbReference type="InterPro" id="IPR000182">
    <property type="entry name" value="GNAT_dom"/>
</dbReference>
<dbReference type="PANTHER" id="PTHR43072:SF8">
    <property type="entry name" value="ACYLTRANSFERASE FABY-RELATED"/>
    <property type="match status" value="1"/>
</dbReference>
<evidence type="ECO:0000259" key="1">
    <source>
        <dbReference type="PROSITE" id="PS51186"/>
    </source>
</evidence>
<dbReference type="GO" id="GO:0016747">
    <property type="term" value="F:acyltransferase activity, transferring groups other than amino-acyl groups"/>
    <property type="evidence" value="ECO:0007669"/>
    <property type="project" value="InterPro"/>
</dbReference>
<proteinExistence type="predicted"/>
<dbReference type="AlphaFoldDB" id="A0A1M3L3U8"/>
<organism evidence="2 3">
    <name type="scientific">Candidatus Kapaibacterium thiocyanatum</name>
    <dbReference type="NCBI Taxonomy" id="1895771"/>
    <lineage>
        <taxon>Bacteria</taxon>
        <taxon>Pseudomonadati</taxon>
        <taxon>Candidatus Kapaibacteriota</taxon>
        <taxon>Candidatus Kapaibacteriia</taxon>
        <taxon>Candidatus Kapaibacteriales</taxon>
        <taxon>Candidatus Kapaibacteriaceae</taxon>
        <taxon>Candidatus Kapaibacterium</taxon>
    </lineage>
</organism>
<dbReference type="PROSITE" id="PS51186">
    <property type="entry name" value="GNAT"/>
    <property type="match status" value="1"/>
</dbReference>
<dbReference type="Gene3D" id="3.40.630.30">
    <property type="match status" value="1"/>
</dbReference>
<dbReference type="STRING" id="1895771.BGO89_08100"/>